<evidence type="ECO:0000256" key="16">
    <source>
        <dbReference type="RuleBase" id="RU003357"/>
    </source>
</evidence>
<dbReference type="PROSITE" id="PS52016">
    <property type="entry name" value="TONB_DEPENDENT_REC_3"/>
    <property type="match status" value="1"/>
</dbReference>
<dbReference type="PANTHER" id="PTHR32552:SF74">
    <property type="entry name" value="HYDROXAMATE SIDEROPHORE RECEPTOR FHUE"/>
    <property type="match status" value="1"/>
</dbReference>
<dbReference type="Pfam" id="PF07660">
    <property type="entry name" value="STN"/>
    <property type="match status" value="1"/>
</dbReference>
<keyword evidence="6 14" id="KW-0812">Transmembrane</keyword>
<feature type="short sequence motif" description="TonB C-terminal box" evidence="15">
    <location>
        <begin position="823"/>
        <end position="840"/>
    </location>
</feature>
<evidence type="ECO:0000256" key="10">
    <source>
        <dbReference type="ARBA" id="ARBA00023077"/>
    </source>
</evidence>
<dbReference type="Pfam" id="PF07715">
    <property type="entry name" value="Plug"/>
    <property type="match status" value="1"/>
</dbReference>
<keyword evidence="12 19" id="KW-0675">Receptor</keyword>
<dbReference type="GO" id="GO:0015891">
    <property type="term" value="P:siderophore transport"/>
    <property type="evidence" value="ECO:0007669"/>
    <property type="project" value="InterPro"/>
</dbReference>
<keyword evidence="5" id="KW-0410">Iron transport</keyword>
<evidence type="ECO:0000256" key="4">
    <source>
        <dbReference type="ARBA" id="ARBA00022452"/>
    </source>
</evidence>
<dbReference type="InterPro" id="IPR011662">
    <property type="entry name" value="Secretin/TonB_short_N"/>
</dbReference>
<evidence type="ECO:0000256" key="1">
    <source>
        <dbReference type="ARBA" id="ARBA00004571"/>
    </source>
</evidence>
<evidence type="ECO:0000256" key="17">
    <source>
        <dbReference type="SAM" id="SignalP"/>
    </source>
</evidence>
<comment type="caution">
    <text evidence="19">The sequence shown here is derived from an EMBL/GenBank/DDBJ whole genome shotgun (WGS) entry which is preliminary data.</text>
</comment>
<name>A0A1Y3KK25_PSEPU</name>
<feature type="chain" id="PRO_5011006943" evidence="17">
    <location>
        <begin position="46"/>
        <end position="840"/>
    </location>
</feature>
<evidence type="ECO:0000256" key="6">
    <source>
        <dbReference type="ARBA" id="ARBA00022692"/>
    </source>
</evidence>
<proteinExistence type="inferred from homology"/>
<evidence type="ECO:0000256" key="12">
    <source>
        <dbReference type="ARBA" id="ARBA00023170"/>
    </source>
</evidence>
<keyword evidence="11 14" id="KW-0472">Membrane</keyword>
<dbReference type="Gene3D" id="3.55.50.30">
    <property type="match status" value="1"/>
</dbReference>
<keyword evidence="4 14" id="KW-1134">Transmembrane beta strand</keyword>
<keyword evidence="9" id="KW-0406">Ion transport</keyword>
<evidence type="ECO:0000256" key="15">
    <source>
        <dbReference type="PROSITE-ProRule" id="PRU10144"/>
    </source>
</evidence>
<evidence type="ECO:0000256" key="5">
    <source>
        <dbReference type="ARBA" id="ARBA00022496"/>
    </source>
</evidence>
<dbReference type="InterPro" id="IPR000531">
    <property type="entry name" value="Beta-barrel_TonB"/>
</dbReference>
<dbReference type="InterPro" id="IPR036942">
    <property type="entry name" value="Beta-barrel_TonB_sf"/>
</dbReference>
<reference evidence="19 20" key="1">
    <citation type="submission" date="2017-05" db="EMBL/GenBank/DDBJ databases">
        <title>Whole genome sequence of Pseudomonas putida isolate 1312 commercialized as a biostimulant.</title>
        <authorList>
            <person name="Crovadore J."/>
            <person name="Blanc P."/>
            <person name="Chablais R."/>
            <person name="Cochard B."/>
            <person name="Grizard D."/>
            <person name="Lefort F."/>
        </authorList>
    </citation>
    <scope>NUCLEOTIDE SEQUENCE [LARGE SCALE GENOMIC DNA]</scope>
    <source>
        <strain evidence="19 20">1312</strain>
    </source>
</reference>
<comment type="similarity">
    <text evidence="2 14 16">Belongs to the TonB-dependent receptor family.</text>
</comment>
<dbReference type="InterPro" id="IPR012910">
    <property type="entry name" value="Plug_dom"/>
</dbReference>
<keyword evidence="13 14" id="KW-0998">Cell outer membrane</keyword>
<dbReference type="NCBIfam" id="TIGR01783">
    <property type="entry name" value="TonB-siderophor"/>
    <property type="match status" value="1"/>
</dbReference>
<dbReference type="PANTHER" id="PTHR32552">
    <property type="entry name" value="FERRICHROME IRON RECEPTOR-RELATED"/>
    <property type="match status" value="1"/>
</dbReference>
<evidence type="ECO:0000256" key="3">
    <source>
        <dbReference type="ARBA" id="ARBA00022448"/>
    </source>
</evidence>
<gene>
    <name evidence="19" type="ORF">B8W72_23570</name>
</gene>
<dbReference type="CDD" id="cd01347">
    <property type="entry name" value="ligand_gated_channel"/>
    <property type="match status" value="1"/>
</dbReference>
<dbReference type="Proteomes" id="UP000196082">
    <property type="component" value="Unassembled WGS sequence"/>
</dbReference>
<dbReference type="FunFam" id="2.170.130.10:FF:000010">
    <property type="entry name" value="Ferripyoverdine receptor"/>
    <property type="match status" value="1"/>
</dbReference>
<evidence type="ECO:0000259" key="18">
    <source>
        <dbReference type="SMART" id="SM00965"/>
    </source>
</evidence>
<comment type="subcellular location">
    <subcellularLocation>
        <location evidence="1 14">Cell outer membrane</location>
        <topology evidence="1 14">Multi-pass membrane protein</topology>
    </subcellularLocation>
</comment>
<dbReference type="GO" id="GO:0038023">
    <property type="term" value="F:signaling receptor activity"/>
    <property type="evidence" value="ECO:0007669"/>
    <property type="project" value="InterPro"/>
</dbReference>
<keyword evidence="8" id="KW-0408">Iron</keyword>
<organism evidence="19 20">
    <name type="scientific">Pseudomonas putida</name>
    <name type="common">Arthrobacter siderocapsulatus</name>
    <dbReference type="NCBI Taxonomy" id="303"/>
    <lineage>
        <taxon>Bacteria</taxon>
        <taxon>Pseudomonadati</taxon>
        <taxon>Pseudomonadota</taxon>
        <taxon>Gammaproteobacteria</taxon>
        <taxon>Pseudomonadales</taxon>
        <taxon>Pseudomonadaceae</taxon>
        <taxon>Pseudomonas</taxon>
    </lineage>
</organism>
<dbReference type="InterPro" id="IPR039426">
    <property type="entry name" value="TonB-dep_rcpt-like"/>
</dbReference>
<evidence type="ECO:0000313" key="19">
    <source>
        <dbReference type="EMBL" id="OUM26209.1"/>
    </source>
</evidence>
<evidence type="ECO:0000256" key="9">
    <source>
        <dbReference type="ARBA" id="ARBA00023065"/>
    </source>
</evidence>
<feature type="domain" description="Secretin/TonB short N-terminal" evidence="18">
    <location>
        <begin position="74"/>
        <end position="125"/>
    </location>
</feature>
<evidence type="ECO:0000256" key="2">
    <source>
        <dbReference type="ARBA" id="ARBA00009810"/>
    </source>
</evidence>
<dbReference type="Gene3D" id="2.170.130.10">
    <property type="entry name" value="TonB-dependent receptor, plug domain"/>
    <property type="match status" value="1"/>
</dbReference>
<feature type="signal peptide" evidence="17">
    <location>
        <begin position="1"/>
        <end position="45"/>
    </location>
</feature>
<accession>A0A1Y3KK25</accession>
<dbReference type="Pfam" id="PF00593">
    <property type="entry name" value="TonB_dep_Rec_b-barrel"/>
    <property type="match status" value="1"/>
</dbReference>
<dbReference type="InterPro" id="IPR010917">
    <property type="entry name" value="TonB_rcpt_CS"/>
</dbReference>
<protein>
    <submittedName>
        <fullName evidence="19">TonB-dependent siderophore receptor</fullName>
    </submittedName>
</protein>
<dbReference type="EMBL" id="NFSB01000087">
    <property type="protein sequence ID" value="OUM26209.1"/>
    <property type="molecule type" value="Genomic_DNA"/>
</dbReference>
<keyword evidence="10 16" id="KW-0798">TonB box</keyword>
<sequence length="840" mass="91383">MNRSSSAVAMTKIAMGKTRVPGYRRVLALSALAIALQGAGLHALAAPNQAPQAFSIASGSLAQVLARFASDGGFTLQYTPELTRGLSSPGLRGQYGIEEGLQHLLAGTGLQAVRRGNNVYGLQPVPLGGDAGGAALNLEPLNINGVQDEATTEGSGSYAANAVTIGKGTHRLKDIPQSVSVVTRKAMDDQRLDTLDEVLEKTTGITTLQSPSGGKYIYSRGFEVETIQYDGVPLDRRYYAIGSSFTSDTLLYDRVEILRGANGLLQGSGNPGAAINLVRKRPKAEPSLSVTASAGSWDTYRQTLDGSAPLNGDGSLRGRLVVGHEDQNYFYDTAESRKNVLYGILEYDLSDATTVAAGASVEDLHSTPFFSGLPRNKDGSAVDVSRSTYTGADWNKWDNKQTTYFADITHDFNEDWRLKASGSYMRETNYILYSFGRGAVDPATGDGMRSRAYLYDFENINKGADINLTGKWRAFGREHEVVVGANASDLHTDDLQGGFINLGPMNIYDPVSPQRPTMDQLLGKEGTNTYPGTSKGKIRQNGLYAVTRYKLTDPLTVVLGGRTSNYTYDYELHRFNGVSPTPAHSRESGEFTPYGGLIYALNEQWSAYVSYADIFKPQTELSVDNAPLKPIEGANYELGLKGELFDGRVNTSFALFQVDQENRAQAAECGVGGGENCYVAGGKVRTQGFDAEISGEVLDRLQLFAGYTYTHTEYRNDPADGESEAGGTFNTYTPRHLMRFWADYNLPGELEQWTVGGGANIQSRNYHGNFGGTDGVGKIEQAGYAIWNARVAYQINKHFSVSLNGNNLFDKKYFSSIGWLYAANYYGDPRNYTVTLRADF</sequence>
<dbReference type="SUPFAM" id="SSF56935">
    <property type="entry name" value="Porins"/>
    <property type="match status" value="1"/>
</dbReference>
<dbReference type="PROSITE" id="PS01156">
    <property type="entry name" value="TONB_DEPENDENT_REC_2"/>
    <property type="match status" value="1"/>
</dbReference>
<dbReference type="InterPro" id="IPR010105">
    <property type="entry name" value="TonB_sidphr_rcpt"/>
</dbReference>
<dbReference type="RefSeq" id="WP_086978107.1">
    <property type="nucleotide sequence ID" value="NZ_NFSB01000087.1"/>
</dbReference>
<dbReference type="SMART" id="SM00965">
    <property type="entry name" value="STN"/>
    <property type="match status" value="1"/>
</dbReference>
<dbReference type="InterPro" id="IPR037066">
    <property type="entry name" value="Plug_dom_sf"/>
</dbReference>
<evidence type="ECO:0000256" key="11">
    <source>
        <dbReference type="ARBA" id="ARBA00023136"/>
    </source>
</evidence>
<dbReference type="AlphaFoldDB" id="A0A1Y3KK25"/>
<dbReference type="GO" id="GO:0009279">
    <property type="term" value="C:cell outer membrane"/>
    <property type="evidence" value="ECO:0007669"/>
    <property type="project" value="UniProtKB-SubCell"/>
</dbReference>
<dbReference type="Gene3D" id="2.40.170.20">
    <property type="entry name" value="TonB-dependent receptor, beta-barrel domain"/>
    <property type="match status" value="1"/>
</dbReference>
<evidence type="ECO:0000256" key="7">
    <source>
        <dbReference type="ARBA" id="ARBA00022729"/>
    </source>
</evidence>
<keyword evidence="7 17" id="KW-0732">Signal</keyword>
<evidence type="ECO:0000256" key="13">
    <source>
        <dbReference type="ARBA" id="ARBA00023237"/>
    </source>
</evidence>
<evidence type="ECO:0000256" key="14">
    <source>
        <dbReference type="PROSITE-ProRule" id="PRU01360"/>
    </source>
</evidence>
<dbReference type="GO" id="GO:0015344">
    <property type="term" value="F:siderophore uptake transmembrane transporter activity"/>
    <property type="evidence" value="ECO:0007669"/>
    <property type="project" value="TreeGrafter"/>
</dbReference>
<evidence type="ECO:0000313" key="20">
    <source>
        <dbReference type="Proteomes" id="UP000196082"/>
    </source>
</evidence>
<keyword evidence="3 14" id="KW-0813">Transport</keyword>
<evidence type="ECO:0000256" key="8">
    <source>
        <dbReference type="ARBA" id="ARBA00023004"/>
    </source>
</evidence>